<dbReference type="Gene3D" id="3.90.1570.10">
    <property type="entry name" value="tt1808, chain A"/>
    <property type="match status" value="1"/>
</dbReference>
<dbReference type="Proteomes" id="UP001524547">
    <property type="component" value="Unassembled WGS sequence"/>
</dbReference>
<gene>
    <name evidence="2" type="ORF">NFI88_16775</name>
</gene>
<keyword evidence="2" id="KW-0255">Endonuclease</keyword>
<dbReference type="SUPFAM" id="SSF52980">
    <property type="entry name" value="Restriction endonuclease-like"/>
    <property type="match status" value="1"/>
</dbReference>
<evidence type="ECO:0000313" key="2">
    <source>
        <dbReference type="EMBL" id="MCQ8242486.1"/>
    </source>
</evidence>
<evidence type="ECO:0000313" key="3">
    <source>
        <dbReference type="Proteomes" id="UP001524547"/>
    </source>
</evidence>
<proteinExistence type="predicted"/>
<sequence length="193" mass="20886">MNVALRKPMDLDAFLAWEERQELRHEFDGIQPVAMTGGTAAHATIQTNLAIAVGSRLRGKPCRFFGSDLKVLTARTSRYPDGAVTCAVPANDGTSVPEPVVIFEVLSRSTASTDHITKNQEYASIPSVQRYVMLEQERIGATVFARAGGDWVGHVLAEDATLLMPEIGIELPLTELYEGLEFSAPGGSEPEGQ</sequence>
<dbReference type="EMBL" id="JAMZEJ010000012">
    <property type="protein sequence ID" value="MCQ8242486.1"/>
    <property type="molecule type" value="Genomic_DNA"/>
</dbReference>
<dbReference type="InterPro" id="IPR008538">
    <property type="entry name" value="Uma2"/>
</dbReference>
<name>A0ABT1W1K2_9PROT</name>
<evidence type="ECO:0000259" key="1">
    <source>
        <dbReference type="Pfam" id="PF05685"/>
    </source>
</evidence>
<keyword evidence="2" id="KW-0540">Nuclease</keyword>
<dbReference type="Pfam" id="PF05685">
    <property type="entry name" value="Uma2"/>
    <property type="match status" value="1"/>
</dbReference>
<keyword evidence="3" id="KW-1185">Reference proteome</keyword>
<dbReference type="InterPro" id="IPR012296">
    <property type="entry name" value="Nuclease_put_TT1808"/>
</dbReference>
<comment type="caution">
    <text evidence="2">The sequence shown here is derived from an EMBL/GenBank/DDBJ whole genome shotgun (WGS) entry which is preliminary data.</text>
</comment>
<dbReference type="InterPro" id="IPR011335">
    <property type="entry name" value="Restrct_endonuc-II-like"/>
</dbReference>
<protein>
    <submittedName>
        <fullName evidence="2">Uma2 family endonuclease</fullName>
    </submittedName>
</protein>
<organism evidence="2 3">
    <name type="scientific">Rhizosaccharibacter radicis</name>
    <dbReference type="NCBI Taxonomy" id="2782605"/>
    <lineage>
        <taxon>Bacteria</taxon>
        <taxon>Pseudomonadati</taxon>
        <taxon>Pseudomonadota</taxon>
        <taxon>Alphaproteobacteria</taxon>
        <taxon>Acetobacterales</taxon>
        <taxon>Acetobacteraceae</taxon>
        <taxon>Rhizosaccharibacter</taxon>
    </lineage>
</organism>
<dbReference type="GO" id="GO:0004519">
    <property type="term" value="F:endonuclease activity"/>
    <property type="evidence" value="ECO:0007669"/>
    <property type="project" value="UniProtKB-KW"/>
</dbReference>
<dbReference type="PANTHER" id="PTHR36558">
    <property type="entry name" value="GLR1098 PROTEIN"/>
    <property type="match status" value="1"/>
</dbReference>
<reference evidence="2 3" key="1">
    <citation type="submission" date="2022-06" db="EMBL/GenBank/DDBJ databases">
        <title>Rhizosaccharibacter gen. nov. sp. nov. KSS12, endophytic bacteria isolated from sugarcane.</title>
        <authorList>
            <person name="Pitiwittayakul N."/>
        </authorList>
    </citation>
    <scope>NUCLEOTIDE SEQUENCE [LARGE SCALE GENOMIC DNA]</scope>
    <source>
        <strain evidence="2 3">KSS12</strain>
    </source>
</reference>
<accession>A0ABT1W1K2</accession>
<dbReference type="PANTHER" id="PTHR36558:SF1">
    <property type="entry name" value="RESTRICTION ENDONUCLEASE DOMAIN-CONTAINING PROTEIN-RELATED"/>
    <property type="match status" value="1"/>
</dbReference>
<dbReference type="RefSeq" id="WP_422921246.1">
    <property type="nucleotide sequence ID" value="NZ_JAMZEJ010000012.1"/>
</dbReference>
<feature type="domain" description="Putative restriction endonuclease" evidence="1">
    <location>
        <begin position="12"/>
        <end position="167"/>
    </location>
</feature>
<dbReference type="CDD" id="cd06260">
    <property type="entry name" value="DUF820-like"/>
    <property type="match status" value="1"/>
</dbReference>
<keyword evidence="2" id="KW-0378">Hydrolase</keyword>